<feature type="domain" description="Amine oxidase" evidence="1">
    <location>
        <begin position="106"/>
        <end position="207"/>
    </location>
</feature>
<keyword evidence="2" id="KW-0489">Methyltransferase</keyword>
<evidence type="ECO:0000259" key="1">
    <source>
        <dbReference type="Pfam" id="PF01593"/>
    </source>
</evidence>
<dbReference type="Pfam" id="PF13450">
    <property type="entry name" value="NAD_binding_8"/>
    <property type="match status" value="1"/>
</dbReference>
<proteinExistence type="predicted"/>
<dbReference type="AlphaFoldDB" id="A0A2J8ADP7"/>
<dbReference type="OrthoDB" id="5046242at2759"/>
<dbReference type="EMBL" id="PGGS01000050">
    <property type="protein sequence ID" value="PNH10632.1"/>
    <property type="molecule type" value="Genomic_DNA"/>
</dbReference>
<name>A0A2J8ADP7_9CHLO</name>
<keyword evidence="3" id="KW-1185">Reference proteome</keyword>
<sequence length="208" mass="21425">MGACASRNGLLAINLAHSPTRGGRPPAALPADRQADVIVVGAGVAGLSAAVRLQQGGARPLVLEAGDGVGGRVRTDVVDGYLLDRGFQIFLTGEAGVAVLGHKWTSDHHLTLVSVSTVGTYGELSDSALEAAVRAHLTTWFGAAEVGSWSHLRTYRIAFAQPNQAPPTNFTRPVALGGGLFVCGDHRDSATLDGAIKSGRRAAEALLA</sequence>
<comment type="caution">
    <text evidence="2">The sequence shown here is derived from an EMBL/GenBank/DDBJ whole genome shotgun (WGS) entry which is preliminary data.</text>
</comment>
<dbReference type="PANTHER" id="PTHR42841">
    <property type="entry name" value="AMINE OXIDASE"/>
    <property type="match status" value="1"/>
</dbReference>
<dbReference type="InterPro" id="IPR002937">
    <property type="entry name" value="Amino_oxidase"/>
</dbReference>
<dbReference type="GO" id="GO:0008168">
    <property type="term" value="F:methyltransferase activity"/>
    <property type="evidence" value="ECO:0007669"/>
    <property type="project" value="UniProtKB-KW"/>
</dbReference>
<evidence type="ECO:0000313" key="3">
    <source>
        <dbReference type="Proteomes" id="UP000236333"/>
    </source>
</evidence>
<dbReference type="Pfam" id="PF01593">
    <property type="entry name" value="Amino_oxidase"/>
    <property type="match status" value="1"/>
</dbReference>
<accession>A0A2J8ADP7</accession>
<organism evidence="2 3">
    <name type="scientific">Tetrabaena socialis</name>
    <dbReference type="NCBI Taxonomy" id="47790"/>
    <lineage>
        <taxon>Eukaryota</taxon>
        <taxon>Viridiplantae</taxon>
        <taxon>Chlorophyta</taxon>
        <taxon>core chlorophytes</taxon>
        <taxon>Chlorophyceae</taxon>
        <taxon>CS clade</taxon>
        <taxon>Chlamydomonadales</taxon>
        <taxon>Tetrabaenaceae</taxon>
        <taxon>Tetrabaena</taxon>
    </lineage>
</organism>
<dbReference type="SUPFAM" id="SSF51905">
    <property type="entry name" value="FAD/NAD(P)-binding domain"/>
    <property type="match status" value="1"/>
</dbReference>
<dbReference type="Proteomes" id="UP000236333">
    <property type="component" value="Unassembled WGS sequence"/>
</dbReference>
<gene>
    <name evidence="2" type="ORF">TSOC_002614</name>
</gene>
<dbReference type="GO" id="GO:0016491">
    <property type="term" value="F:oxidoreductase activity"/>
    <property type="evidence" value="ECO:0007669"/>
    <property type="project" value="InterPro"/>
</dbReference>
<dbReference type="GO" id="GO:0032259">
    <property type="term" value="P:methylation"/>
    <property type="evidence" value="ECO:0007669"/>
    <property type="project" value="UniProtKB-KW"/>
</dbReference>
<keyword evidence="2" id="KW-0808">Transferase</keyword>
<dbReference type="InterPro" id="IPR036188">
    <property type="entry name" value="FAD/NAD-bd_sf"/>
</dbReference>
<protein>
    <submittedName>
        <fullName evidence="2">Putative lysine-specific histone demethylase 1</fullName>
    </submittedName>
</protein>
<reference evidence="2 3" key="1">
    <citation type="journal article" date="2017" name="Mol. Biol. Evol.">
        <title>The 4-celled Tetrabaena socialis nuclear genome reveals the essential components for genetic control of cell number at the origin of multicellularity in the volvocine lineage.</title>
        <authorList>
            <person name="Featherston J."/>
            <person name="Arakaki Y."/>
            <person name="Hanschen E.R."/>
            <person name="Ferris P.J."/>
            <person name="Michod R.E."/>
            <person name="Olson B.J.S.C."/>
            <person name="Nozaki H."/>
            <person name="Durand P.M."/>
        </authorList>
    </citation>
    <scope>NUCLEOTIDE SEQUENCE [LARGE SCALE GENOMIC DNA]</scope>
    <source>
        <strain evidence="2 3">NIES-571</strain>
    </source>
</reference>
<evidence type="ECO:0000313" key="2">
    <source>
        <dbReference type="EMBL" id="PNH10632.1"/>
    </source>
</evidence>
<dbReference type="Gene3D" id="3.50.50.60">
    <property type="entry name" value="FAD/NAD(P)-binding domain"/>
    <property type="match status" value="1"/>
</dbReference>